<keyword evidence="5" id="KW-0677">Repeat</keyword>
<evidence type="ECO:0000313" key="10">
    <source>
        <dbReference type="EMBL" id="EEQ93867.1"/>
    </source>
</evidence>
<dbReference type="InterPro" id="IPR050179">
    <property type="entry name" value="Trans_hexapeptide_repeat"/>
</dbReference>
<dbReference type="SUPFAM" id="SSF51161">
    <property type="entry name" value="Trimeric LpxA-like enzymes"/>
    <property type="match status" value="1"/>
</dbReference>
<dbReference type="PROSITE" id="PS00101">
    <property type="entry name" value="HEXAPEP_TRANSFERASES"/>
    <property type="match status" value="1"/>
</dbReference>
<dbReference type="InterPro" id="IPR001451">
    <property type="entry name" value="Hexapep"/>
</dbReference>
<dbReference type="GO" id="GO:0008811">
    <property type="term" value="F:chloramphenicol O-acetyltransferase activity"/>
    <property type="evidence" value="ECO:0007669"/>
    <property type="project" value="UniProtKB-EC"/>
</dbReference>
<proteinExistence type="inferred from homology"/>
<dbReference type="PANTHER" id="PTHR43300">
    <property type="entry name" value="ACETYLTRANSFERASE"/>
    <property type="match status" value="1"/>
</dbReference>
<name>C4WNB2_9HYPH</name>
<dbReference type="Gene3D" id="2.160.10.10">
    <property type="entry name" value="Hexapeptide repeat proteins"/>
    <property type="match status" value="1"/>
</dbReference>
<evidence type="ECO:0000256" key="1">
    <source>
        <dbReference type="ARBA" id="ARBA00007274"/>
    </source>
</evidence>
<dbReference type="AlphaFoldDB" id="C4WNB2"/>
<comment type="similarity">
    <text evidence="1">Belongs to the transferase hexapeptide repeat family.</text>
</comment>
<dbReference type="EC" id="2.3.1.28" evidence="2"/>
<protein>
    <recommendedName>
        <fullName evidence="3">Chloramphenicol acetyltransferase</fullName>
        <ecNumber evidence="2">2.3.1.28</ecNumber>
    </recommendedName>
</protein>
<evidence type="ECO:0000256" key="5">
    <source>
        <dbReference type="ARBA" id="ARBA00022737"/>
    </source>
</evidence>
<comment type="caution">
    <text evidence="10">The sequence shown here is derived from an EMBL/GenBank/DDBJ whole genome shotgun (WGS) entry which is preliminary data.</text>
</comment>
<sequence length="585" mass="67194">MITTHRYLQGMMFGLRGFIMKNLSIVTRPAANKRLLVYFFWDADGIVDDYVVHSLKALGEHCSEIVVVVNGEVNTDGYRKLRASSNRLIIRENVGLDAWAYKDAFEHIGYDRLGEFDEVLVTNFTLFGPVFPLSELFSRMDDKPCDFWGLAGFNEKVKNRDDIQHLQSYFVVYRRSLTATQDFRNYWQNLPEIDSYVASVNLHELAQTPYFSARGYKFAAFSPSEKYANISPYNFVISCADRVLIEDRCPFIKRRALYFANGHFEQGSSIEKIEHITNFIKSRTRYDINLILENIERTQKSDPPEPIKAPQLPVQAPISRYRHYKRRLGSYIHPSKAIRDILKQLLLDAARPQLMIAPQSEQKDHALWDRYLNCFRNQKIIRHPVQTWAPPIQHVGRYTYAAPDTHIQSVGTVIGSFCSIGQRVVIGHGNHPKDFLSSSPFFYFDELGFKTPDMPTYDGFWYIEPITIGNDVWIGDGAWIKNGVTIGDGAIIGARAVVTRNVPPYSIVTGIPADVIGYRFEENVIRSLLKSQWWNLPEDLIRQIPFDDIQKAVDFLENLDANAPANENSEAELIPHPLNQDVRRQ</sequence>
<gene>
    <name evidence="10" type="ORF">OINT_2001056</name>
</gene>
<evidence type="ECO:0000256" key="2">
    <source>
        <dbReference type="ARBA" id="ARBA00013235"/>
    </source>
</evidence>
<keyword evidence="6" id="KW-0046">Antibiotic resistance</keyword>
<evidence type="ECO:0000256" key="8">
    <source>
        <dbReference type="ARBA" id="ARBA00047633"/>
    </source>
</evidence>
<accession>C4WNB2</accession>
<evidence type="ECO:0000256" key="6">
    <source>
        <dbReference type="ARBA" id="ARBA00023251"/>
    </source>
</evidence>
<dbReference type="EMBL" id="ACQA01000002">
    <property type="protein sequence ID" value="EEQ93867.1"/>
    <property type="molecule type" value="Genomic_DNA"/>
</dbReference>
<evidence type="ECO:0000256" key="9">
    <source>
        <dbReference type="SAM" id="MobiDB-lite"/>
    </source>
</evidence>
<evidence type="ECO:0000256" key="3">
    <source>
        <dbReference type="ARBA" id="ARBA00020291"/>
    </source>
</evidence>
<dbReference type="Proteomes" id="UP000004386">
    <property type="component" value="Unassembled WGS sequence"/>
</dbReference>
<dbReference type="InterPro" id="IPR007739">
    <property type="entry name" value="RgpF"/>
</dbReference>
<feature type="region of interest" description="Disordered" evidence="9">
    <location>
        <begin position="566"/>
        <end position="585"/>
    </location>
</feature>
<comment type="catalytic activity">
    <reaction evidence="8">
        <text>chloramphenicol + acetyl-CoA = chloramphenicol 3-acetate + CoA</text>
        <dbReference type="Rhea" id="RHEA:18421"/>
        <dbReference type="ChEBI" id="CHEBI:16730"/>
        <dbReference type="ChEBI" id="CHEBI:17698"/>
        <dbReference type="ChEBI" id="CHEBI:57287"/>
        <dbReference type="ChEBI" id="CHEBI:57288"/>
        <dbReference type="EC" id="2.3.1.28"/>
    </reaction>
</comment>
<dbReference type="HOGENOM" id="CLU_507756_0_0_5"/>
<reference evidence="10 11" key="1">
    <citation type="submission" date="2009-05" db="EMBL/GenBank/DDBJ databases">
        <authorList>
            <person name="Setubal J.C."/>
            <person name="Boyle S."/>
            <person name="Crasta O.R."/>
            <person name="Gillespie J.J."/>
            <person name="Kenyon R.W."/>
            <person name="Lu J."/>
            <person name="Mane S."/>
            <person name="Nagrani S."/>
            <person name="Shallom J.M."/>
            <person name="Shallom S."/>
            <person name="Shukla M."/>
            <person name="Snyder E.E."/>
            <person name="Sobral B.W."/>
            <person name="Wattam A.R."/>
            <person name="Will R."/>
            <person name="Williams K."/>
            <person name="Yoo H."/>
            <person name="Munk C."/>
            <person name="Tapia R."/>
            <person name="Green L."/>
            <person name="Rogers Y."/>
            <person name="Detter J.C."/>
            <person name="Bruce D."/>
            <person name="Brettin T.S."/>
            <person name="Tsolis R."/>
        </authorList>
    </citation>
    <scope>NUCLEOTIDE SEQUENCE [LARGE SCALE GENOMIC DNA]</scope>
    <source>
        <strain evidence="10 11">LMG 3301</strain>
    </source>
</reference>
<keyword evidence="7" id="KW-0012">Acyltransferase</keyword>
<dbReference type="InterPro" id="IPR011004">
    <property type="entry name" value="Trimer_LpxA-like_sf"/>
</dbReference>
<evidence type="ECO:0000313" key="11">
    <source>
        <dbReference type="Proteomes" id="UP000004386"/>
    </source>
</evidence>
<dbReference type="CDD" id="cd03349">
    <property type="entry name" value="LbH_XAT"/>
    <property type="match status" value="1"/>
</dbReference>
<organism evidence="10 11">
    <name type="scientific">Brucella intermedia LMG 3301</name>
    <dbReference type="NCBI Taxonomy" id="641118"/>
    <lineage>
        <taxon>Bacteria</taxon>
        <taxon>Pseudomonadati</taxon>
        <taxon>Pseudomonadota</taxon>
        <taxon>Alphaproteobacteria</taxon>
        <taxon>Hyphomicrobiales</taxon>
        <taxon>Brucellaceae</taxon>
        <taxon>Brucella/Ochrobactrum group</taxon>
        <taxon>Brucella</taxon>
    </lineage>
</organism>
<dbReference type="InterPro" id="IPR018357">
    <property type="entry name" value="Hexapep_transf_CS"/>
</dbReference>
<dbReference type="Pfam" id="PF00132">
    <property type="entry name" value="Hexapep"/>
    <property type="match status" value="1"/>
</dbReference>
<evidence type="ECO:0000256" key="7">
    <source>
        <dbReference type="ARBA" id="ARBA00023315"/>
    </source>
</evidence>
<dbReference type="GO" id="GO:0046677">
    <property type="term" value="P:response to antibiotic"/>
    <property type="evidence" value="ECO:0007669"/>
    <property type="project" value="UniProtKB-KW"/>
</dbReference>
<dbReference type="PANTHER" id="PTHR43300:SF12">
    <property type="entry name" value="CHLORAMPHENICOL ACETYLTRANSFERASE"/>
    <property type="match status" value="1"/>
</dbReference>
<evidence type="ECO:0000256" key="4">
    <source>
        <dbReference type="ARBA" id="ARBA00022679"/>
    </source>
</evidence>
<keyword evidence="4 10" id="KW-0808">Transferase</keyword>
<dbReference type="Pfam" id="PF05045">
    <property type="entry name" value="RgpF"/>
    <property type="match status" value="1"/>
</dbReference>